<dbReference type="RefSeq" id="XP_019047723.1">
    <property type="nucleotide sequence ID" value="XM_019190975.1"/>
</dbReference>
<dbReference type="VEuPathDB" id="FungiDB:I302_04339"/>
<accession>A0A1B9G6M2</accession>
<sequence>MTDTDEDGWNRRPVLWYIYRDSGVDLKFDKKGQPLNPLPDKDVLYNLTCYHAVHKSAPNGAHFSQKLNLSAQTIIRPYGNDIWESLRGKANFYCPSGGCVHSDCQGQYIPNWTQELYDEQHGNTTTSRDPINQIAGTNSTSSSSAAATQSA</sequence>
<dbReference type="OrthoDB" id="2565871at2759"/>
<reference evidence="2" key="3">
    <citation type="submission" date="2014-01" db="EMBL/GenBank/DDBJ databases">
        <title>Evolution of pathogenesis and genome organization in the Tremellales.</title>
        <authorList>
            <person name="Cuomo C."/>
            <person name="Litvintseva A."/>
            <person name="Heitman J."/>
            <person name="Chen Y."/>
            <person name="Sun S."/>
            <person name="Springer D."/>
            <person name="Dromer F."/>
            <person name="Young S."/>
            <person name="Zeng Q."/>
            <person name="Chapman S."/>
            <person name="Gujja S."/>
            <person name="Saif S."/>
            <person name="Birren B."/>
        </authorList>
    </citation>
    <scope>NUCLEOTIDE SEQUENCE</scope>
    <source>
        <strain evidence="2">CBS 10118</strain>
    </source>
</reference>
<dbReference type="KEGG" id="kbi:30208738"/>
<proteinExistence type="predicted"/>
<protein>
    <submittedName>
        <fullName evidence="2">Uncharacterized protein</fullName>
    </submittedName>
</protein>
<gene>
    <name evidence="2" type="ORF">I302_04339</name>
    <name evidence="3" type="ORF">I302_100962</name>
</gene>
<name>A0A1B9G6M2_9TREE</name>
<evidence type="ECO:0000256" key="1">
    <source>
        <dbReference type="SAM" id="MobiDB-lite"/>
    </source>
</evidence>
<dbReference type="AlphaFoldDB" id="A0A1B9G6M2"/>
<feature type="region of interest" description="Disordered" evidence="1">
    <location>
        <begin position="120"/>
        <end position="151"/>
    </location>
</feature>
<reference evidence="2" key="1">
    <citation type="submission" date="2013-07" db="EMBL/GenBank/DDBJ databases">
        <title>The Genome Sequence of Cryptococcus bestiolae CBS10118.</title>
        <authorList>
            <consortium name="The Broad Institute Genome Sequencing Platform"/>
            <person name="Cuomo C."/>
            <person name="Litvintseva A."/>
            <person name="Chen Y."/>
            <person name="Heitman J."/>
            <person name="Sun S."/>
            <person name="Springer D."/>
            <person name="Dromer F."/>
            <person name="Young S.K."/>
            <person name="Zeng Q."/>
            <person name="Gargeya S."/>
            <person name="Fitzgerald M."/>
            <person name="Abouelleil A."/>
            <person name="Alvarado L."/>
            <person name="Berlin A.M."/>
            <person name="Chapman S.B."/>
            <person name="Dewar J."/>
            <person name="Goldberg J."/>
            <person name="Griggs A."/>
            <person name="Gujja S."/>
            <person name="Hansen M."/>
            <person name="Howarth C."/>
            <person name="Imamovic A."/>
            <person name="Larimer J."/>
            <person name="McCowan C."/>
            <person name="Murphy C."/>
            <person name="Pearson M."/>
            <person name="Priest M."/>
            <person name="Roberts A."/>
            <person name="Saif S."/>
            <person name="Shea T."/>
            <person name="Sykes S."/>
            <person name="Wortman J."/>
            <person name="Nusbaum C."/>
            <person name="Birren B."/>
        </authorList>
    </citation>
    <scope>NUCLEOTIDE SEQUENCE [LARGE SCALE GENOMIC DNA]</scope>
    <source>
        <strain evidence="2">CBS 10118</strain>
    </source>
</reference>
<organism evidence="2">
    <name type="scientific">Kwoniella bestiolae CBS 10118</name>
    <dbReference type="NCBI Taxonomy" id="1296100"/>
    <lineage>
        <taxon>Eukaryota</taxon>
        <taxon>Fungi</taxon>
        <taxon>Dikarya</taxon>
        <taxon>Basidiomycota</taxon>
        <taxon>Agaricomycotina</taxon>
        <taxon>Tremellomycetes</taxon>
        <taxon>Tremellales</taxon>
        <taxon>Cryptococcaceae</taxon>
        <taxon>Kwoniella</taxon>
    </lineage>
</organism>
<reference evidence="3" key="4">
    <citation type="submission" date="2024-02" db="EMBL/GenBank/DDBJ databases">
        <title>Comparative genomics of Cryptococcus and Kwoniella reveals pathogenesis evolution and contrasting modes of karyotype evolution via chromosome fusion or intercentromeric recombination.</title>
        <authorList>
            <person name="Coelho M.A."/>
            <person name="David-Palma M."/>
            <person name="Shea T."/>
            <person name="Bowers K."/>
            <person name="McGinley-Smith S."/>
            <person name="Mohammad A.W."/>
            <person name="Gnirke A."/>
            <person name="Yurkov A.M."/>
            <person name="Nowrousian M."/>
            <person name="Sun S."/>
            <person name="Cuomo C.A."/>
            <person name="Heitman J."/>
        </authorList>
    </citation>
    <scope>NUCLEOTIDE SEQUENCE</scope>
    <source>
        <strain evidence="3">CBS 10118</strain>
    </source>
</reference>
<evidence type="ECO:0000313" key="4">
    <source>
        <dbReference type="Proteomes" id="UP000092730"/>
    </source>
</evidence>
<evidence type="ECO:0000313" key="3">
    <source>
        <dbReference type="EMBL" id="WVW78999.1"/>
    </source>
</evidence>
<dbReference type="GeneID" id="30208738"/>
<dbReference type="EMBL" id="CP144541">
    <property type="protein sequence ID" value="WVW78999.1"/>
    <property type="molecule type" value="Genomic_DNA"/>
</dbReference>
<reference evidence="3" key="2">
    <citation type="submission" date="2013-07" db="EMBL/GenBank/DDBJ databases">
        <authorList>
            <consortium name="The Broad Institute Genome Sequencing Platform"/>
            <person name="Cuomo C."/>
            <person name="Litvintseva A."/>
            <person name="Chen Y."/>
            <person name="Heitman J."/>
            <person name="Sun S."/>
            <person name="Springer D."/>
            <person name="Dromer F."/>
            <person name="Young S.K."/>
            <person name="Zeng Q."/>
            <person name="Gargeya S."/>
            <person name="Fitzgerald M."/>
            <person name="Abouelleil A."/>
            <person name="Alvarado L."/>
            <person name="Berlin A.M."/>
            <person name="Chapman S.B."/>
            <person name="Dewar J."/>
            <person name="Goldberg J."/>
            <person name="Griggs A."/>
            <person name="Gujja S."/>
            <person name="Hansen M."/>
            <person name="Howarth C."/>
            <person name="Imamovic A."/>
            <person name="Larimer J."/>
            <person name="McCowan C."/>
            <person name="Murphy C."/>
            <person name="Pearson M."/>
            <person name="Priest M."/>
            <person name="Roberts A."/>
            <person name="Saif S."/>
            <person name="Shea T."/>
            <person name="Sykes S."/>
            <person name="Wortman J."/>
            <person name="Nusbaum C."/>
            <person name="Birren B."/>
        </authorList>
    </citation>
    <scope>NUCLEOTIDE SEQUENCE</scope>
    <source>
        <strain evidence="3">CBS 10118</strain>
    </source>
</reference>
<dbReference type="EMBL" id="KI894020">
    <property type="protein sequence ID" value="OCF26653.1"/>
    <property type="molecule type" value="Genomic_DNA"/>
</dbReference>
<feature type="compositionally biased region" description="Low complexity" evidence="1">
    <location>
        <begin position="135"/>
        <end position="151"/>
    </location>
</feature>
<keyword evidence="4" id="KW-1185">Reference proteome</keyword>
<evidence type="ECO:0000313" key="2">
    <source>
        <dbReference type="EMBL" id="OCF26653.1"/>
    </source>
</evidence>
<dbReference type="Proteomes" id="UP000092730">
    <property type="component" value="Chromosome 1"/>
</dbReference>